<dbReference type="SUPFAM" id="SSF56925">
    <property type="entry name" value="OMPA-like"/>
    <property type="match status" value="1"/>
</dbReference>
<protein>
    <submittedName>
        <fullName evidence="3">OmpW family protein</fullName>
    </submittedName>
</protein>
<dbReference type="Proteomes" id="UP001418637">
    <property type="component" value="Unassembled WGS sequence"/>
</dbReference>
<evidence type="ECO:0000256" key="1">
    <source>
        <dbReference type="ARBA" id="ARBA00009330"/>
    </source>
</evidence>
<evidence type="ECO:0000313" key="3">
    <source>
        <dbReference type="EMBL" id="MEN3930564.1"/>
    </source>
</evidence>
<sequence length="230" mass="25448">MKRLLLTTLLASTVLVPAISANAADLPRRERVEAPIELWNPWMIRVRALGVMPQKSDKSRVKLDGVGEPGSNISTTYTVVPELDISYFFTKNIAVELILGTTPHSVKGAGSLAGVGRIGRTWLLPPTLTLQYHFNLTDNIKPYVGAGVNYTIFYNNKSRGDFTGFKVNNAFGVALQAGVDFMIDKHWGLNVDVKKLWLRPTAKAWLGDTFVKTKAKLDPWLIGVGVTYKF</sequence>
<dbReference type="PANTHER" id="PTHR36920:SF1">
    <property type="entry name" value="OUTER MEMBRANE PROTEIN W"/>
    <property type="match status" value="1"/>
</dbReference>
<organism evidence="3 4">
    <name type="scientific">Hohaiivirga grylli</name>
    <dbReference type="NCBI Taxonomy" id="3133970"/>
    <lineage>
        <taxon>Bacteria</taxon>
        <taxon>Pseudomonadati</taxon>
        <taxon>Pseudomonadota</taxon>
        <taxon>Alphaproteobacteria</taxon>
        <taxon>Hyphomicrobiales</taxon>
        <taxon>Methylobacteriaceae</taxon>
        <taxon>Hohaiivirga</taxon>
    </lineage>
</organism>
<accession>A0ABV0BHX6</accession>
<reference evidence="3 4" key="1">
    <citation type="submission" date="2024-04" db="EMBL/GenBank/DDBJ databases">
        <title>A novel species isolated from cricket.</title>
        <authorList>
            <person name="Wang H.-C."/>
        </authorList>
    </citation>
    <scope>NUCLEOTIDE SEQUENCE [LARGE SCALE GENOMIC DNA]</scope>
    <source>
        <strain evidence="3 4">WL0021</strain>
    </source>
</reference>
<feature type="chain" id="PRO_5046317451" evidence="2">
    <location>
        <begin position="24"/>
        <end position="230"/>
    </location>
</feature>
<evidence type="ECO:0000256" key="2">
    <source>
        <dbReference type="SAM" id="SignalP"/>
    </source>
</evidence>
<keyword evidence="2" id="KW-0732">Signal</keyword>
<comment type="similarity">
    <text evidence="1">Belongs to the OmpW/AlkL family.</text>
</comment>
<feature type="signal peptide" evidence="2">
    <location>
        <begin position="1"/>
        <end position="23"/>
    </location>
</feature>
<dbReference type="Pfam" id="PF03922">
    <property type="entry name" value="OmpW"/>
    <property type="match status" value="1"/>
</dbReference>
<dbReference type="InterPro" id="IPR005618">
    <property type="entry name" value="OMPW"/>
</dbReference>
<dbReference type="EMBL" id="JBBYXI010000002">
    <property type="protein sequence ID" value="MEN3930564.1"/>
    <property type="molecule type" value="Genomic_DNA"/>
</dbReference>
<dbReference type="PANTHER" id="PTHR36920">
    <property type="match status" value="1"/>
</dbReference>
<dbReference type="RefSeq" id="WP_346336568.1">
    <property type="nucleotide sequence ID" value="NZ_JBBYXI010000002.1"/>
</dbReference>
<dbReference type="Gene3D" id="2.40.160.20">
    <property type="match status" value="1"/>
</dbReference>
<dbReference type="InterPro" id="IPR011250">
    <property type="entry name" value="OMP/PagP_B-barrel"/>
</dbReference>
<name>A0ABV0BHX6_9HYPH</name>
<evidence type="ECO:0000313" key="4">
    <source>
        <dbReference type="Proteomes" id="UP001418637"/>
    </source>
</evidence>
<comment type="caution">
    <text evidence="3">The sequence shown here is derived from an EMBL/GenBank/DDBJ whole genome shotgun (WGS) entry which is preliminary data.</text>
</comment>
<keyword evidence="4" id="KW-1185">Reference proteome</keyword>
<proteinExistence type="inferred from homology"/>
<gene>
    <name evidence="3" type="ORF">WJT86_05740</name>
</gene>